<organism evidence="1 5">
    <name type="scientific">Brevibacillus formosus</name>
    <dbReference type="NCBI Taxonomy" id="54913"/>
    <lineage>
        <taxon>Bacteria</taxon>
        <taxon>Bacillati</taxon>
        <taxon>Bacillota</taxon>
        <taxon>Bacilli</taxon>
        <taxon>Bacillales</taxon>
        <taxon>Paenibacillaceae</taxon>
        <taxon>Brevibacillus</taxon>
    </lineage>
</organism>
<dbReference type="InterPro" id="IPR010035">
    <property type="entry name" value="Thi_S"/>
</dbReference>
<dbReference type="InterPro" id="IPR016155">
    <property type="entry name" value="Mopterin_synth/thiamin_S_b"/>
</dbReference>
<reference evidence="2 6" key="3">
    <citation type="submission" date="2019-06" db="EMBL/GenBank/DDBJ databases">
        <title>Whole genome shotgun sequence of Brevibacillus formosus NBRC 15716.</title>
        <authorList>
            <person name="Hosoyama A."/>
            <person name="Uohara A."/>
            <person name="Ohji S."/>
            <person name="Ichikawa N."/>
        </authorList>
    </citation>
    <scope>NUCLEOTIDE SEQUENCE [LARGE SCALE GENOMIC DNA]</scope>
    <source>
        <strain evidence="2 6">NBRC 15716</strain>
    </source>
</reference>
<evidence type="ECO:0000313" key="2">
    <source>
        <dbReference type="EMBL" id="GED57828.1"/>
    </source>
</evidence>
<sequence>MIVQLNGKKVELAEEITTVRALLASYSLQEKIVVVERNGDIIDRSAYEQTPIADGDRIEIVHFVGGG</sequence>
<dbReference type="EMBL" id="LDCN01000001">
    <property type="protein sequence ID" value="KLI00447.1"/>
    <property type="molecule type" value="Genomic_DNA"/>
</dbReference>
<dbReference type="CDD" id="cd00565">
    <property type="entry name" value="Ubl_ThiS"/>
    <property type="match status" value="1"/>
</dbReference>
<dbReference type="OrthoDB" id="9798559at2"/>
<dbReference type="InterPro" id="IPR003749">
    <property type="entry name" value="ThiS/MoaD-like"/>
</dbReference>
<dbReference type="RefSeq" id="WP_016743632.1">
    <property type="nucleotide sequence ID" value="NZ_BJOL01000012.1"/>
</dbReference>
<dbReference type="Proteomes" id="UP000197781">
    <property type="component" value="Chromosome"/>
</dbReference>
<dbReference type="PANTHER" id="PTHR34472:SF1">
    <property type="entry name" value="SULFUR CARRIER PROTEIN THIS"/>
    <property type="match status" value="1"/>
</dbReference>
<dbReference type="NCBIfam" id="TIGR01683">
    <property type="entry name" value="thiS"/>
    <property type="match status" value="1"/>
</dbReference>
<dbReference type="PANTHER" id="PTHR34472">
    <property type="entry name" value="SULFUR CARRIER PROTEIN THIS"/>
    <property type="match status" value="1"/>
</dbReference>
<dbReference type="Proteomes" id="UP000035218">
    <property type="component" value="Unassembled WGS sequence"/>
</dbReference>
<keyword evidence="6" id="KW-1185">Reference proteome</keyword>
<dbReference type="EMBL" id="CP018145">
    <property type="protein sequence ID" value="ASJ53956.1"/>
    <property type="molecule type" value="Genomic_DNA"/>
</dbReference>
<name>A0A0H0SU95_9BACL</name>
<evidence type="ECO:0000313" key="3">
    <source>
        <dbReference type="EMBL" id="KLI00447.1"/>
    </source>
</evidence>
<dbReference type="GeneID" id="87583566"/>
<evidence type="ECO:0000313" key="6">
    <source>
        <dbReference type="Proteomes" id="UP000319498"/>
    </source>
</evidence>
<dbReference type="Proteomes" id="UP000319498">
    <property type="component" value="Unassembled WGS sequence"/>
</dbReference>
<reference evidence="1 5" key="2">
    <citation type="submission" date="2016-11" db="EMBL/GenBank/DDBJ databases">
        <authorList>
            <person name="Jaros S."/>
            <person name="Januszkiewicz K."/>
            <person name="Wedrychowicz H."/>
        </authorList>
    </citation>
    <scope>NUCLEOTIDE SEQUENCE [LARGE SCALE GENOMIC DNA]</scope>
    <source>
        <strain evidence="1 5">NF2</strain>
    </source>
</reference>
<accession>A0A0H0SU95</accession>
<reference evidence="3 4" key="1">
    <citation type="submission" date="2015-05" db="EMBL/GenBank/DDBJ databases">
        <title>Genome sequencing project for genomic taxonomy and phylogenomics of Bacillus-like bacteria.</title>
        <authorList>
            <person name="Liu B."/>
            <person name="Wang J."/>
            <person name="Zhu Y."/>
            <person name="Liu G."/>
            <person name="Chen Q."/>
            <person name="Chen Z."/>
            <person name="Lan J."/>
            <person name="Che J."/>
            <person name="Ge C."/>
            <person name="Shi H."/>
            <person name="Pan Z."/>
            <person name="Liu X."/>
        </authorList>
    </citation>
    <scope>NUCLEOTIDE SEQUENCE [LARGE SCALE GENOMIC DNA]</scope>
    <source>
        <strain evidence="3 4">DSM 9885</strain>
    </source>
</reference>
<dbReference type="AlphaFoldDB" id="A0A0H0SU95"/>
<dbReference type="Gene3D" id="3.10.20.30">
    <property type="match status" value="1"/>
</dbReference>
<dbReference type="Pfam" id="PF02597">
    <property type="entry name" value="ThiS"/>
    <property type="match status" value="1"/>
</dbReference>
<dbReference type="SUPFAM" id="SSF54285">
    <property type="entry name" value="MoaD/ThiS"/>
    <property type="match status" value="1"/>
</dbReference>
<evidence type="ECO:0000313" key="4">
    <source>
        <dbReference type="Proteomes" id="UP000035218"/>
    </source>
</evidence>
<evidence type="ECO:0000313" key="5">
    <source>
        <dbReference type="Proteomes" id="UP000197781"/>
    </source>
</evidence>
<dbReference type="InterPro" id="IPR012675">
    <property type="entry name" value="Beta-grasp_dom_sf"/>
</dbReference>
<gene>
    <name evidence="2" type="primary">thiS</name>
    <name evidence="3" type="ORF">AA984_00605</name>
    <name evidence="2" type="ORF">BFO01nite_19600</name>
    <name evidence="1" type="ORF">BP422_10635</name>
</gene>
<dbReference type="KEGG" id="bfm:BP422_10635"/>
<dbReference type="EMBL" id="BJOL01000012">
    <property type="protein sequence ID" value="GED57828.1"/>
    <property type="molecule type" value="Genomic_DNA"/>
</dbReference>
<proteinExistence type="predicted"/>
<protein>
    <submittedName>
        <fullName evidence="2">Sulfur carrier protein ThiS</fullName>
    </submittedName>
    <submittedName>
        <fullName evidence="1">Thiamine biosynthesis protein ThiS</fullName>
    </submittedName>
</protein>
<evidence type="ECO:0000313" key="1">
    <source>
        <dbReference type="EMBL" id="ASJ53956.1"/>
    </source>
</evidence>